<keyword evidence="10" id="KW-0539">Nucleus</keyword>
<keyword evidence="7 11" id="KW-0175">Coiled coil</keyword>
<proteinExistence type="predicted"/>
<evidence type="ECO:0000313" key="14">
    <source>
        <dbReference type="Proteomes" id="UP001187471"/>
    </source>
</evidence>
<keyword evidence="9" id="KW-0234">DNA repair</keyword>
<sequence length="167" mass="19878">HIMDLLESYKKASIICPESEIEALGGCTGSSPEQLSAPLSRLNQRLQHESQRHPESIDKLRTLYEKKERKIQRKRQTHKAFREKLRACQKSLDMRWSKFQRNATLLKHQLTLQYDLLSLHDHIMHFRLYFRNPSILYMFLLISTAFPSIFYESLLTVRKKGIDQWAY</sequence>
<dbReference type="GO" id="GO:0003697">
    <property type="term" value="F:single-stranded DNA binding"/>
    <property type="evidence" value="ECO:0007669"/>
    <property type="project" value="TreeGrafter"/>
</dbReference>
<evidence type="ECO:0000256" key="3">
    <source>
        <dbReference type="ARBA" id="ARBA00022454"/>
    </source>
</evidence>
<name>A0AA88QT45_9ASTE</name>
<dbReference type="PANTHER" id="PTHR19306:SF6">
    <property type="entry name" value="STRUCTURAL MAINTENANCE OF CHROMOSOMES PROTEIN 6"/>
    <property type="match status" value="1"/>
</dbReference>
<evidence type="ECO:0000256" key="10">
    <source>
        <dbReference type="ARBA" id="ARBA00023242"/>
    </source>
</evidence>
<feature type="non-terminal residue" evidence="13">
    <location>
        <position position="1"/>
    </location>
</feature>
<keyword evidence="4" id="KW-0547">Nucleotide-binding</keyword>
<evidence type="ECO:0000256" key="12">
    <source>
        <dbReference type="SAM" id="Phobius"/>
    </source>
</evidence>
<comment type="subcellular location">
    <subcellularLocation>
        <location evidence="2">Chromosome</location>
    </subcellularLocation>
    <subcellularLocation>
        <location evidence="1">Nucleus</location>
    </subcellularLocation>
</comment>
<evidence type="ECO:0000256" key="1">
    <source>
        <dbReference type="ARBA" id="ARBA00004123"/>
    </source>
</evidence>
<comment type="caution">
    <text evidence="13">The sequence shown here is derived from an EMBL/GenBank/DDBJ whole genome shotgun (WGS) entry which is preliminary data.</text>
</comment>
<keyword evidence="6" id="KW-0067">ATP-binding</keyword>
<protein>
    <submittedName>
        <fullName evidence="13">Uncharacterized protein</fullName>
    </submittedName>
</protein>
<dbReference type="GO" id="GO:0030915">
    <property type="term" value="C:Smc5-Smc6 complex"/>
    <property type="evidence" value="ECO:0007669"/>
    <property type="project" value="TreeGrafter"/>
</dbReference>
<evidence type="ECO:0000256" key="6">
    <source>
        <dbReference type="ARBA" id="ARBA00022840"/>
    </source>
</evidence>
<keyword evidence="12" id="KW-0472">Membrane</keyword>
<feature type="transmembrane region" description="Helical" evidence="12">
    <location>
        <begin position="134"/>
        <end position="151"/>
    </location>
</feature>
<evidence type="ECO:0000256" key="2">
    <source>
        <dbReference type="ARBA" id="ARBA00004286"/>
    </source>
</evidence>
<evidence type="ECO:0000313" key="13">
    <source>
        <dbReference type="EMBL" id="KAK2975813.1"/>
    </source>
</evidence>
<evidence type="ECO:0000256" key="4">
    <source>
        <dbReference type="ARBA" id="ARBA00022741"/>
    </source>
</evidence>
<keyword evidence="12" id="KW-1133">Transmembrane helix</keyword>
<keyword evidence="8" id="KW-0233">DNA recombination</keyword>
<evidence type="ECO:0000256" key="9">
    <source>
        <dbReference type="ARBA" id="ARBA00023204"/>
    </source>
</evidence>
<evidence type="ECO:0000256" key="7">
    <source>
        <dbReference type="ARBA" id="ARBA00023054"/>
    </source>
</evidence>
<keyword evidence="12" id="KW-0812">Transmembrane</keyword>
<organism evidence="13 14">
    <name type="scientific">Escallonia rubra</name>
    <dbReference type="NCBI Taxonomy" id="112253"/>
    <lineage>
        <taxon>Eukaryota</taxon>
        <taxon>Viridiplantae</taxon>
        <taxon>Streptophyta</taxon>
        <taxon>Embryophyta</taxon>
        <taxon>Tracheophyta</taxon>
        <taxon>Spermatophyta</taxon>
        <taxon>Magnoliopsida</taxon>
        <taxon>eudicotyledons</taxon>
        <taxon>Gunneridae</taxon>
        <taxon>Pentapetalae</taxon>
        <taxon>asterids</taxon>
        <taxon>campanulids</taxon>
        <taxon>Escalloniales</taxon>
        <taxon>Escalloniaceae</taxon>
        <taxon>Escallonia</taxon>
    </lineage>
</organism>
<dbReference type="Proteomes" id="UP001187471">
    <property type="component" value="Unassembled WGS sequence"/>
</dbReference>
<evidence type="ECO:0000256" key="11">
    <source>
        <dbReference type="SAM" id="Coils"/>
    </source>
</evidence>
<keyword evidence="3" id="KW-0158">Chromosome</keyword>
<accession>A0AA88QT45</accession>
<dbReference type="AlphaFoldDB" id="A0AA88QT45"/>
<dbReference type="GO" id="GO:0005634">
    <property type="term" value="C:nucleus"/>
    <property type="evidence" value="ECO:0007669"/>
    <property type="project" value="UniProtKB-SubCell"/>
</dbReference>
<evidence type="ECO:0000256" key="8">
    <source>
        <dbReference type="ARBA" id="ARBA00023172"/>
    </source>
</evidence>
<dbReference type="GO" id="GO:0003684">
    <property type="term" value="F:damaged DNA binding"/>
    <property type="evidence" value="ECO:0007669"/>
    <property type="project" value="TreeGrafter"/>
</dbReference>
<feature type="coiled-coil region" evidence="11">
    <location>
        <begin position="57"/>
        <end position="84"/>
    </location>
</feature>
<keyword evidence="5" id="KW-0227">DNA damage</keyword>
<keyword evidence="14" id="KW-1185">Reference proteome</keyword>
<dbReference type="GO" id="GO:0000724">
    <property type="term" value="P:double-strand break repair via homologous recombination"/>
    <property type="evidence" value="ECO:0007669"/>
    <property type="project" value="TreeGrafter"/>
</dbReference>
<reference evidence="13" key="1">
    <citation type="submission" date="2022-12" db="EMBL/GenBank/DDBJ databases">
        <title>Draft genome assemblies for two species of Escallonia (Escalloniales).</title>
        <authorList>
            <person name="Chanderbali A."/>
            <person name="Dervinis C."/>
            <person name="Anghel I."/>
            <person name="Soltis D."/>
            <person name="Soltis P."/>
            <person name="Zapata F."/>
        </authorList>
    </citation>
    <scope>NUCLEOTIDE SEQUENCE</scope>
    <source>
        <strain evidence="13">UCBG92.1500</strain>
        <tissue evidence="13">Leaf</tissue>
    </source>
</reference>
<dbReference type="PANTHER" id="PTHR19306">
    <property type="entry name" value="STRUCTURAL MAINTENANCE OF CHROMOSOMES 5,6 SMC5, SMC6"/>
    <property type="match status" value="1"/>
</dbReference>
<evidence type="ECO:0000256" key="5">
    <source>
        <dbReference type="ARBA" id="ARBA00022763"/>
    </source>
</evidence>
<dbReference type="GO" id="GO:0035861">
    <property type="term" value="C:site of double-strand break"/>
    <property type="evidence" value="ECO:0007669"/>
    <property type="project" value="TreeGrafter"/>
</dbReference>
<dbReference type="GO" id="GO:0005524">
    <property type="term" value="F:ATP binding"/>
    <property type="evidence" value="ECO:0007669"/>
    <property type="project" value="UniProtKB-KW"/>
</dbReference>
<dbReference type="EMBL" id="JAVXUO010002150">
    <property type="protein sequence ID" value="KAK2975813.1"/>
    <property type="molecule type" value="Genomic_DNA"/>
</dbReference>
<gene>
    <name evidence="13" type="ORF">RJ640_022830</name>
</gene>